<evidence type="ECO:0008006" key="3">
    <source>
        <dbReference type="Google" id="ProtNLM"/>
    </source>
</evidence>
<dbReference type="GO" id="GO:0000932">
    <property type="term" value="C:P-body"/>
    <property type="evidence" value="ECO:0007669"/>
    <property type="project" value="TreeGrafter"/>
</dbReference>
<dbReference type="EMBL" id="JACAZF010000004">
    <property type="protein sequence ID" value="KAF7306678.1"/>
    <property type="molecule type" value="Genomic_DNA"/>
</dbReference>
<dbReference type="PROSITE" id="PS51221">
    <property type="entry name" value="TTL"/>
    <property type="match status" value="1"/>
</dbReference>
<dbReference type="InterPro" id="IPR027746">
    <property type="entry name" value="TTL"/>
</dbReference>
<dbReference type="Pfam" id="PF03133">
    <property type="entry name" value="TTL"/>
    <property type="match status" value="1"/>
</dbReference>
<evidence type="ECO:0000313" key="1">
    <source>
        <dbReference type="EMBL" id="KAF7306678.1"/>
    </source>
</evidence>
<organism evidence="1 2">
    <name type="scientific">Mycena indigotica</name>
    <dbReference type="NCBI Taxonomy" id="2126181"/>
    <lineage>
        <taxon>Eukaryota</taxon>
        <taxon>Fungi</taxon>
        <taxon>Dikarya</taxon>
        <taxon>Basidiomycota</taxon>
        <taxon>Agaricomycotina</taxon>
        <taxon>Agaricomycetes</taxon>
        <taxon>Agaricomycetidae</taxon>
        <taxon>Agaricales</taxon>
        <taxon>Marasmiineae</taxon>
        <taxon>Mycenaceae</taxon>
        <taxon>Mycena</taxon>
    </lineage>
</organism>
<protein>
    <recommendedName>
        <fullName evidence="3">Tubulin-tyrosine ligase</fullName>
    </recommendedName>
</protein>
<dbReference type="AlphaFoldDB" id="A0A8H6W9J2"/>
<keyword evidence="2" id="KW-1185">Reference proteome</keyword>
<dbReference type="PANTHER" id="PTHR47551:SF1">
    <property type="entry name" value="TUBULIN--TYROSINE LIGASE PBY1-RELATED"/>
    <property type="match status" value="1"/>
</dbReference>
<evidence type="ECO:0000313" key="2">
    <source>
        <dbReference type="Proteomes" id="UP000636479"/>
    </source>
</evidence>
<reference evidence="1" key="1">
    <citation type="submission" date="2020-05" db="EMBL/GenBank/DDBJ databases">
        <title>Mycena genomes resolve the evolution of fungal bioluminescence.</title>
        <authorList>
            <person name="Tsai I.J."/>
        </authorList>
    </citation>
    <scope>NUCLEOTIDE SEQUENCE</scope>
    <source>
        <strain evidence="1">171206Taipei</strain>
    </source>
</reference>
<proteinExistence type="predicted"/>
<name>A0A8H6W9J2_9AGAR</name>
<dbReference type="InterPro" id="IPR004344">
    <property type="entry name" value="TTL/TTLL_fam"/>
</dbReference>
<dbReference type="RefSeq" id="XP_037221697.1">
    <property type="nucleotide sequence ID" value="XM_037361405.1"/>
</dbReference>
<accession>A0A8H6W9J2</accession>
<dbReference type="GeneID" id="59343921"/>
<dbReference type="PANTHER" id="PTHR47551">
    <property type="entry name" value="TUBULIN--TYROSINE LIGASE PBY1-RELATED"/>
    <property type="match status" value="1"/>
</dbReference>
<gene>
    <name evidence="1" type="ORF">MIND_00459500</name>
</gene>
<dbReference type="OrthoDB" id="202825at2759"/>
<comment type="caution">
    <text evidence="1">The sequence shown here is derived from an EMBL/GenBank/DDBJ whole genome shotgun (WGS) entry which is preliminary data.</text>
</comment>
<sequence length="425" mass="48053">MYSAIVHWPSAPVTKSLVLKSLSSLTPPIPIVDSPDQEQATLFWSTYDEIDHELVHSRRTTVLSSCYTFRKALIRKHFLSRCISQFIAKNPQSPLKAAAPRTYEIELSFLDELDEMFVDELWELGKELEEKQSWWILKPGMADRGNGVRMFNSRAALERIFEEFEEAEDDDDDDQDSTAVVASQLRHFVIQEYLSNPLLLDPLEALSDKPQVLVGRKFHLRVYCVAAGALKVYFFHKILALFAATPYTQPSVVEDEDGDPLPIDLSSHLTNTSLQTEKGDENVRLLEELVSCHILSDDSQSRLSEEDMKNILDQIAVILADTFRAAVQVPTHFQPVPNSFELFGVDFLVTHSPSLPNPYQVALLEVNAEPSIELTGPRLSWILEDLFIAVGKACVDPFFTQEITPWPVGETREGLIKCLEMELGM</sequence>
<dbReference type="Proteomes" id="UP000636479">
    <property type="component" value="Unassembled WGS sequence"/>
</dbReference>
<dbReference type="Gene3D" id="3.30.470.20">
    <property type="entry name" value="ATP-grasp fold, B domain"/>
    <property type="match status" value="1"/>
</dbReference>
<dbReference type="SUPFAM" id="SSF56059">
    <property type="entry name" value="Glutathione synthetase ATP-binding domain-like"/>
    <property type="match status" value="1"/>
</dbReference>